<keyword evidence="2" id="KW-0472">Membrane</keyword>
<keyword evidence="2" id="KW-1133">Transmembrane helix</keyword>
<accession>A0ABR0BT58</accession>
<feature type="region of interest" description="Disordered" evidence="1">
    <location>
        <begin position="1"/>
        <end position="28"/>
    </location>
</feature>
<gene>
    <name evidence="3" type="ORF">Purlil1_9018</name>
</gene>
<feature type="region of interest" description="Disordered" evidence="1">
    <location>
        <begin position="225"/>
        <end position="255"/>
    </location>
</feature>
<sequence>MVGHNGRIDGADTDRQQQRQQRSCGVSRHSGAVAQQTWKQPQSSIACFFRLQVQQKFAGPILLSRPGHNAGKLQLATPDAQTRALAGSQNCGNRPRWAAQWAIGAPGFPFWRAVPLPRLAWCDFGASRAPSADGSNRGVPLASGARNGHSPRASKGLISSLSGYNPAPYRTVQHRRASVGTANTTRKRQFWPSPPSSSSIYLGPTGPPNSGRADAWAAATTLNLPLSDPATQQPSSPVPSTAATTAGSRTSNHPPAPRVVLLVLPLPASCIYPSLQSRRHFSVLHARASHAFQPLSISAASLRRRRPAGAVAVAVIVAVAAAVLVAALPSSSSSPPPASSPAAAPTP</sequence>
<evidence type="ECO:0000313" key="4">
    <source>
        <dbReference type="Proteomes" id="UP001287286"/>
    </source>
</evidence>
<reference evidence="3 4" key="1">
    <citation type="journal article" date="2024" name="Microbiol. Resour. Announc.">
        <title>Genome annotations for the ascomycete fungi Trichoderma harzianum, Trichoderma aggressivum, and Purpureocillium lilacinum.</title>
        <authorList>
            <person name="Beijen E.P.W."/>
            <person name="Ohm R.A."/>
        </authorList>
    </citation>
    <scope>NUCLEOTIDE SEQUENCE [LARGE SCALE GENOMIC DNA]</scope>
    <source>
        <strain evidence="3 4">CBS 150709</strain>
    </source>
</reference>
<evidence type="ECO:0000313" key="3">
    <source>
        <dbReference type="EMBL" id="KAK4086628.1"/>
    </source>
</evidence>
<feature type="compositionally biased region" description="Basic and acidic residues" evidence="1">
    <location>
        <begin position="1"/>
        <end position="17"/>
    </location>
</feature>
<dbReference type="Proteomes" id="UP001287286">
    <property type="component" value="Unassembled WGS sequence"/>
</dbReference>
<feature type="compositionally biased region" description="Polar residues" evidence="1">
    <location>
        <begin position="225"/>
        <end position="239"/>
    </location>
</feature>
<name>A0ABR0BT58_PURLI</name>
<feature type="transmembrane region" description="Helical" evidence="2">
    <location>
        <begin position="308"/>
        <end position="328"/>
    </location>
</feature>
<protein>
    <submittedName>
        <fullName evidence="3">Uncharacterized protein</fullName>
    </submittedName>
</protein>
<evidence type="ECO:0000256" key="2">
    <source>
        <dbReference type="SAM" id="Phobius"/>
    </source>
</evidence>
<keyword evidence="4" id="KW-1185">Reference proteome</keyword>
<organism evidence="3 4">
    <name type="scientific">Purpureocillium lilacinum</name>
    <name type="common">Paecilomyces lilacinus</name>
    <dbReference type="NCBI Taxonomy" id="33203"/>
    <lineage>
        <taxon>Eukaryota</taxon>
        <taxon>Fungi</taxon>
        <taxon>Dikarya</taxon>
        <taxon>Ascomycota</taxon>
        <taxon>Pezizomycotina</taxon>
        <taxon>Sordariomycetes</taxon>
        <taxon>Hypocreomycetidae</taxon>
        <taxon>Hypocreales</taxon>
        <taxon>Ophiocordycipitaceae</taxon>
        <taxon>Purpureocillium</taxon>
    </lineage>
</organism>
<feature type="region of interest" description="Disordered" evidence="1">
    <location>
        <begin position="129"/>
        <end position="213"/>
    </location>
</feature>
<proteinExistence type="predicted"/>
<dbReference type="EMBL" id="JAWRVI010000039">
    <property type="protein sequence ID" value="KAK4086628.1"/>
    <property type="molecule type" value="Genomic_DNA"/>
</dbReference>
<comment type="caution">
    <text evidence="3">The sequence shown here is derived from an EMBL/GenBank/DDBJ whole genome shotgun (WGS) entry which is preliminary data.</text>
</comment>
<evidence type="ECO:0000256" key="1">
    <source>
        <dbReference type="SAM" id="MobiDB-lite"/>
    </source>
</evidence>
<keyword evidence="2" id="KW-0812">Transmembrane</keyword>